<name>A0A7T7D8V6_9FIRM</name>
<dbReference type="Proteomes" id="UP000298642">
    <property type="component" value="Chromosome"/>
</dbReference>
<dbReference type="KEGG" id="obj:EIO64_18500"/>
<accession>A0A7T7D8V6</accession>
<keyword evidence="2" id="KW-1185">Reference proteome</keyword>
<evidence type="ECO:0000313" key="2">
    <source>
        <dbReference type="Proteomes" id="UP000298642"/>
    </source>
</evidence>
<sequence>MEGNAYNLIAFQTSSYTDHARLTADPAPDTVLRVFMAWKPLDRSVELPPQTLAAPVRTGFTLVEWGGAEIS</sequence>
<organism evidence="1 2">
    <name type="scientific">Dysosmobacter welbionis</name>
    <dbReference type="NCBI Taxonomy" id="2093857"/>
    <lineage>
        <taxon>Bacteria</taxon>
        <taxon>Bacillati</taxon>
        <taxon>Bacillota</taxon>
        <taxon>Clostridia</taxon>
        <taxon>Eubacteriales</taxon>
        <taxon>Oscillospiraceae</taxon>
        <taxon>Dysosmobacter</taxon>
    </lineage>
</organism>
<dbReference type="AlphaFoldDB" id="A0A7T7D8V6"/>
<proteinExistence type="predicted"/>
<gene>
    <name evidence="1" type="ORF">EIO64_18500</name>
</gene>
<evidence type="ECO:0000313" key="1">
    <source>
        <dbReference type="EMBL" id="QQL05890.1"/>
    </source>
</evidence>
<dbReference type="EMBL" id="CP034413">
    <property type="protein sequence ID" value="QQL05890.1"/>
    <property type="molecule type" value="Genomic_DNA"/>
</dbReference>
<protein>
    <submittedName>
        <fullName evidence="1">Uncharacterized protein</fullName>
    </submittedName>
</protein>
<reference evidence="2" key="1">
    <citation type="submission" date="2018-12" db="EMBL/GenBank/DDBJ databases">
        <title>Dusodibacter welbiota gen. nov., sp. nov., isolated from human faeces and emended description of the Oscillibacter genus.</title>
        <authorList>
            <person name="Le Roy T."/>
            <person name="Van der Smissen P."/>
            <person name="Delzenne N."/>
            <person name="Muccioli G."/>
            <person name="Collet J.F."/>
            <person name="Cani P.D."/>
        </authorList>
    </citation>
    <scope>NUCLEOTIDE SEQUENCE [LARGE SCALE GENOMIC DNA]</scope>
    <source>
        <strain evidence="2">J115</strain>
    </source>
</reference>